<dbReference type="EMBL" id="CP060244">
    <property type="protein sequence ID" value="QNT77931.1"/>
    <property type="molecule type" value="Genomic_DNA"/>
</dbReference>
<sequence length="69" mass="7972">MKAETPVWKRPDGSLVDCTDKVKLLEENYLELQQVMQDMFEDAILMGVDEQGMRSIIQEMVEKLRSPKG</sequence>
<organism evidence="2 3">
    <name type="scientific">Entomobacter blattae</name>
    <dbReference type="NCBI Taxonomy" id="2762277"/>
    <lineage>
        <taxon>Bacteria</taxon>
        <taxon>Pseudomonadati</taxon>
        <taxon>Pseudomonadota</taxon>
        <taxon>Alphaproteobacteria</taxon>
        <taxon>Acetobacterales</taxon>
        <taxon>Acetobacteraceae</taxon>
        <taxon>Entomobacter</taxon>
    </lineage>
</organism>
<accession>A0A7H1NQ71</accession>
<evidence type="ECO:0000256" key="1">
    <source>
        <dbReference type="SAM" id="Coils"/>
    </source>
</evidence>
<keyword evidence="1" id="KW-0175">Coiled coil</keyword>
<dbReference type="RefSeq" id="WP_203414323.1">
    <property type="nucleotide sequence ID" value="NZ_CP060244.1"/>
</dbReference>
<dbReference type="AlphaFoldDB" id="A0A7H1NQ71"/>
<evidence type="ECO:0000313" key="3">
    <source>
        <dbReference type="Proteomes" id="UP000516349"/>
    </source>
</evidence>
<gene>
    <name evidence="2" type="ORF">JGUZn3_06890</name>
</gene>
<dbReference type="Proteomes" id="UP000516349">
    <property type="component" value="Chromosome"/>
</dbReference>
<reference evidence="2 3" key="1">
    <citation type="submission" date="2020-08" db="EMBL/GenBank/DDBJ databases">
        <title>Complete genome sequence of Entomobacter blattae G55GP.</title>
        <authorList>
            <person name="Poehlein A."/>
            <person name="Guzman J."/>
            <person name="Daniel R."/>
            <person name="Vilcinskas A."/>
        </authorList>
    </citation>
    <scope>NUCLEOTIDE SEQUENCE [LARGE SCALE GENOMIC DNA]</scope>
    <source>
        <strain evidence="2 3">G55GP</strain>
    </source>
</reference>
<evidence type="ECO:0000313" key="2">
    <source>
        <dbReference type="EMBL" id="QNT77931.1"/>
    </source>
</evidence>
<dbReference type="KEGG" id="ebla:JGUZn3_06890"/>
<keyword evidence="3" id="KW-1185">Reference proteome</keyword>
<name>A0A7H1NQ71_9PROT</name>
<protein>
    <submittedName>
        <fullName evidence="2">Uncharacterized protein</fullName>
    </submittedName>
</protein>
<proteinExistence type="predicted"/>
<feature type="coiled-coil region" evidence="1">
    <location>
        <begin position="15"/>
        <end position="42"/>
    </location>
</feature>